<dbReference type="Proteomes" id="UP000752292">
    <property type="component" value="Unassembled WGS sequence"/>
</dbReference>
<dbReference type="AlphaFoldDB" id="A0A932ZUR6"/>
<evidence type="ECO:0000313" key="3">
    <source>
        <dbReference type="Proteomes" id="UP000752292"/>
    </source>
</evidence>
<dbReference type="CDD" id="cd18722">
    <property type="entry name" value="PIN_NicB-like"/>
    <property type="match status" value="1"/>
</dbReference>
<protein>
    <submittedName>
        <fullName evidence="2">NYN domain-containing protein</fullName>
    </submittedName>
</protein>
<dbReference type="InterPro" id="IPR021139">
    <property type="entry name" value="NYN"/>
</dbReference>
<comment type="caution">
    <text evidence="2">The sequence shown here is derived from an EMBL/GenBank/DDBJ whole genome shotgun (WGS) entry which is preliminary data.</text>
</comment>
<accession>A0A932ZUR6</accession>
<dbReference type="Gene3D" id="3.40.50.1010">
    <property type="entry name" value="5'-nuclease"/>
    <property type="match status" value="1"/>
</dbReference>
<evidence type="ECO:0000313" key="2">
    <source>
        <dbReference type="EMBL" id="MBI4251839.1"/>
    </source>
</evidence>
<organism evidence="2 3">
    <name type="scientific">Tectimicrobiota bacterium</name>
    <dbReference type="NCBI Taxonomy" id="2528274"/>
    <lineage>
        <taxon>Bacteria</taxon>
        <taxon>Pseudomonadati</taxon>
        <taxon>Nitrospinota/Tectimicrobiota group</taxon>
        <taxon>Candidatus Tectimicrobiota</taxon>
    </lineage>
</organism>
<dbReference type="GO" id="GO:0004540">
    <property type="term" value="F:RNA nuclease activity"/>
    <property type="evidence" value="ECO:0007669"/>
    <property type="project" value="InterPro"/>
</dbReference>
<reference evidence="2" key="1">
    <citation type="submission" date="2020-07" db="EMBL/GenBank/DDBJ databases">
        <title>Huge and variable diversity of episymbiotic CPR bacteria and DPANN archaea in groundwater ecosystems.</title>
        <authorList>
            <person name="He C.Y."/>
            <person name="Keren R."/>
            <person name="Whittaker M."/>
            <person name="Farag I.F."/>
            <person name="Doudna J."/>
            <person name="Cate J.H.D."/>
            <person name="Banfield J.F."/>
        </authorList>
    </citation>
    <scope>NUCLEOTIDE SEQUENCE</scope>
    <source>
        <strain evidence="2">NC_groundwater_1370_Ag_S-0.2um_69_93</strain>
    </source>
</reference>
<evidence type="ECO:0000259" key="1">
    <source>
        <dbReference type="Pfam" id="PF01936"/>
    </source>
</evidence>
<name>A0A932ZUR6_UNCTE</name>
<feature type="domain" description="NYN" evidence="1">
    <location>
        <begin position="49"/>
        <end position="125"/>
    </location>
</feature>
<dbReference type="Pfam" id="PF01936">
    <property type="entry name" value="NYN"/>
    <property type="match status" value="1"/>
</dbReference>
<proteinExistence type="predicted"/>
<gene>
    <name evidence="2" type="ORF">HY618_05205</name>
</gene>
<dbReference type="EMBL" id="JACQRX010000224">
    <property type="protein sequence ID" value="MBI4251839.1"/>
    <property type="molecule type" value="Genomic_DNA"/>
</dbReference>
<sequence>MINSPPTPITLPLGLHAIDGEILPVGEYPSSRTTPMPRRISYPVSSAIKVEILKREEKGSDVNLACHLINDAWKDLFDVAAIVSNDTDLAEPIRLVVQEKHKDVVVMSPNKFGVAPALKAVATHHRHLRPTHFRRALFGDPVSGTSIKKPTGW</sequence>